<keyword evidence="1" id="KW-0472">Membrane</keyword>
<feature type="transmembrane region" description="Helical" evidence="1">
    <location>
        <begin position="73"/>
        <end position="94"/>
    </location>
</feature>
<evidence type="ECO:0000256" key="1">
    <source>
        <dbReference type="SAM" id="Phobius"/>
    </source>
</evidence>
<feature type="transmembrane region" description="Helical" evidence="1">
    <location>
        <begin position="36"/>
        <end position="61"/>
    </location>
</feature>
<dbReference type="EMBL" id="LXIE01000005">
    <property type="protein sequence ID" value="OAD92073.1"/>
    <property type="molecule type" value="Genomic_DNA"/>
</dbReference>
<proteinExistence type="predicted"/>
<comment type="caution">
    <text evidence="2">The sequence shown here is derived from an EMBL/GenBank/DDBJ whole genome shotgun (WGS) entry which is preliminary data.</text>
</comment>
<dbReference type="STRING" id="1385699.A7A78_10015"/>
<feature type="transmembrane region" description="Helical" evidence="1">
    <location>
        <begin position="6"/>
        <end position="24"/>
    </location>
</feature>
<feature type="transmembrane region" description="Helical" evidence="1">
    <location>
        <begin position="114"/>
        <end position="134"/>
    </location>
</feature>
<sequence length="169" mass="19391">MKNSDIIINIVRFIVLVFLQVLMLNNINLLGYINPYLYIFFILMYPLDGNKGLLIFLSFLLGLSIDIFEDSGGVHAAACAFIAYIRPVVLKYSFGVSYEYNSVKIKKADPMERLTYIASLVFMHHFVMFALEIFSFKHIFLLLKSTLFSGVFTIIVIVCTMILFNRKST</sequence>
<name>A0A1A9LFU3_9FLAO</name>
<gene>
    <name evidence="2" type="ORF">A7A78_10015</name>
</gene>
<protein>
    <submittedName>
        <fullName evidence="2">Rod shape-determining protein MreD</fullName>
    </submittedName>
</protein>
<dbReference type="Proteomes" id="UP000077552">
    <property type="component" value="Unassembled WGS sequence"/>
</dbReference>
<keyword evidence="3" id="KW-1185">Reference proteome</keyword>
<dbReference type="AlphaFoldDB" id="A0A1A9LFU3"/>
<feature type="transmembrane region" description="Helical" evidence="1">
    <location>
        <begin position="146"/>
        <end position="164"/>
    </location>
</feature>
<dbReference type="OrthoDB" id="1132160at2"/>
<evidence type="ECO:0000313" key="3">
    <source>
        <dbReference type="Proteomes" id="UP000077552"/>
    </source>
</evidence>
<keyword evidence="1" id="KW-0812">Transmembrane</keyword>
<organism evidence="2 3">
    <name type="scientific">Aequorivita soesokkakensis</name>
    <dbReference type="NCBI Taxonomy" id="1385699"/>
    <lineage>
        <taxon>Bacteria</taxon>
        <taxon>Pseudomonadati</taxon>
        <taxon>Bacteroidota</taxon>
        <taxon>Flavobacteriia</taxon>
        <taxon>Flavobacteriales</taxon>
        <taxon>Flavobacteriaceae</taxon>
        <taxon>Aequorivita</taxon>
    </lineage>
</organism>
<accession>A0A1A9LFU3</accession>
<reference evidence="2 3" key="1">
    <citation type="submission" date="2016-05" db="EMBL/GenBank/DDBJ databases">
        <title>Genome sequencing of Vitellibacter soesokkakensis RSSK-12.</title>
        <authorList>
            <person name="Thevarajoo S."/>
            <person name="Selvaratnam C."/>
            <person name="Goh K.M."/>
            <person name="Chan K.-G."/>
            <person name="Chong C.S."/>
        </authorList>
    </citation>
    <scope>NUCLEOTIDE SEQUENCE [LARGE SCALE GENOMIC DNA]</scope>
    <source>
        <strain evidence="2 3">RSSK-12</strain>
    </source>
</reference>
<evidence type="ECO:0000313" key="2">
    <source>
        <dbReference type="EMBL" id="OAD92073.1"/>
    </source>
</evidence>
<keyword evidence="1" id="KW-1133">Transmembrane helix</keyword>